<reference evidence="15 17" key="3">
    <citation type="submission" date="2018-02" db="EMBL/GenBank/DDBJ databases">
        <title>Subsurface microbial communities from deep shales in Ohio and West Virginia, USA.</title>
        <authorList>
            <person name="Wrighton K."/>
        </authorList>
    </citation>
    <scope>NUCLEOTIDE SEQUENCE [LARGE SCALE GENOMIC DNA]</scope>
    <source>
        <strain evidence="15 17">MARC-MIP3H16</strain>
    </source>
</reference>
<name>A0A347THS9_9BACT</name>
<evidence type="ECO:0000256" key="7">
    <source>
        <dbReference type="ARBA" id="ARBA00022691"/>
    </source>
</evidence>
<dbReference type="NCBIfam" id="TIGR00046">
    <property type="entry name" value="RsmE family RNA methyltransferase"/>
    <property type="match status" value="1"/>
</dbReference>
<evidence type="ECO:0000256" key="3">
    <source>
        <dbReference type="ARBA" id="ARBA00022490"/>
    </source>
</evidence>
<keyword evidence="7 10" id="KW-0949">S-adenosyl-L-methionine</keyword>
<evidence type="ECO:0000313" key="15">
    <source>
        <dbReference type="EMBL" id="PPK61046.1"/>
    </source>
</evidence>
<feature type="domain" description="Ribosomal RNA small subunit methyltransferase E methyltransferase" evidence="11">
    <location>
        <begin position="74"/>
        <end position="218"/>
    </location>
</feature>
<keyword evidence="4 10" id="KW-0698">rRNA processing</keyword>
<comment type="similarity">
    <text evidence="2 10">Belongs to the RNA methyltransferase RsmE family.</text>
</comment>
<dbReference type="NCBIfam" id="NF008695">
    <property type="entry name" value="PRK11713.3-3"/>
    <property type="match status" value="1"/>
</dbReference>
<dbReference type="Pfam" id="PF04452">
    <property type="entry name" value="Methyltrans_RNA"/>
    <property type="match status" value="1"/>
</dbReference>
<dbReference type="GO" id="GO:0070475">
    <property type="term" value="P:rRNA base methylation"/>
    <property type="evidence" value="ECO:0007669"/>
    <property type="project" value="TreeGrafter"/>
</dbReference>
<reference evidence="16" key="1">
    <citation type="submission" date="2017-09" db="EMBL/GenBank/DDBJ databases">
        <title>Arcobacter canalis sp. nov., a new species isolated from a water canal contaminated with urban sewage.</title>
        <authorList>
            <person name="Perez-Cataluna A."/>
            <person name="Salas-Masso N."/>
            <person name="Figueras M.J."/>
        </authorList>
    </citation>
    <scope>NUCLEOTIDE SEQUENCE [LARGE SCALE GENOMIC DNA]</scope>
    <source>
        <strain evidence="16">CECT 7727</strain>
    </source>
</reference>
<dbReference type="GO" id="GO:0005737">
    <property type="term" value="C:cytoplasm"/>
    <property type="evidence" value="ECO:0007669"/>
    <property type="project" value="UniProtKB-SubCell"/>
</dbReference>
<reference evidence="13 18" key="4">
    <citation type="submission" date="2018-08" db="EMBL/GenBank/DDBJ databases">
        <title>Complete genome of the Arcobacter marinus type strain JCM 15502.</title>
        <authorList>
            <person name="Miller W.G."/>
            <person name="Yee E."/>
            <person name="Huynh S."/>
            <person name="Parker C.T."/>
        </authorList>
    </citation>
    <scope>NUCLEOTIDE SEQUENCE [LARGE SCALE GENOMIC DNA]</scope>
    <source>
        <strain evidence="13 18">JCM 15502</strain>
    </source>
</reference>
<dbReference type="RefSeq" id="WP_099311956.1">
    <property type="nucleotide sequence ID" value="NZ_CP032101.1"/>
</dbReference>
<dbReference type="PANTHER" id="PTHR30027">
    <property type="entry name" value="RIBOSOMAL RNA SMALL SUBUNIT METHYLTRANSFERASE E"/>
    <property type="match status" value="1"/>
</dbReference>
<evidence type="ECO:0000256" key="2">
    <source>
        <dbReference type="ARBA" id="ARBA00005528"/>
    </source>
</evidence>
<dbReference type="InterPro" id="IPR046887">
    <property type="entry name" value="RsmE_PUA-like"/>
</dbReference>
<dbReference type="Proteomes" id="UP000239861">
    <property type="component" value="Unassembled WGS sequence"/>
</dbReference>
<evidence type="ECO:0000259" key="11">
    <source>
        <dbReference type="Pfam" id="PF04452"/>
    </source>
</evidence>
<dbReference type="Gene3D" id="3.40.1280.10">
    <property type="match status" value="1"/>
</dbReference>
<feature type="domain" description="Ribosomal RNA small subunit methyltransferase E PUA-like" evidence="12">
    <location>
        <begin position="16"/>
        <end position="63"/>
    </location>
</feature>
<evidence type="ECO:0000313" key="17">
    <source>
        <dbReference type="Proteomes" id="UP000239861"/>
    </source>
</evidence>
<reference evidence="14" key="2">
    <citation type="submission" date="2017-09" db="EMBL/GenBank/DDBJ databases">
        <authorList>
            <person name="Perez-Cataluna A."/>
            <person name="Figueras M.J."/>
            <person name="Salas-Masso N."/>
        </authorList>
    </citation>
    <scope>NUCLEOTIDE SEQUENCE</scope>
    <source>
        <strain evidence="14">CECT 7727</strain>
    </source>
</reference>
<dbReference type="InterPro" id="IPR006700">
    <property type="entry name" value="RsmE"/>
</dbReference>
<evidence type="ECO:0000313" key="18">
    <source>
        <dbReference type="Proteomes" id="UP000264693"/>
    </source>
</evidence>
<dbReference type="Proteomes" id="UP000264693">
    <property type="component" value="Chromosome"/>
</dbReference>
<comment type="function">
    <text evidence="8 10">Specifically methylates the N3 position of the uracil ring of uridine 1498 (m3U1498) in 16S rRNA. Acts on the fully assembled 30S ribosomal subunit.</text>
</comment>
<dbReference type="PIRSF" id="PIRSF015601">
    <property type="entry name" value="MTase_slr0722"/>
    <property type="match status" value="1"/>
</dbReference>
<dbReference type="Proteomes" id="UP000224740">
    <property type="component" value="Unassembled WGS sequence"/>
</dbReference>
<comment type="subcellular location">
    <subcellularLocation>
        <location evidence="1 10">Cytoplasm</location>
    </subcellularLocation>
</comment>
<dbReference type="Pfam" id="PF20260">
    <property type="entry name" value="PUA_4"/>
    <property type="match status" value="1"/>
</dbReference>
<dbReference type="InterPro" id="IPR046886">
    <property type="entry name" value="RsmE_MTase_dom"/>
</dbReference>
<dbReference type="KEGG" id="amar:AMRN_0388"/>
<accession>A0A347THS9</accession>
<evidence type="ECO:0000256" key="4">
    <source>
        <dbReference type="ARBA" id="ARBA00022552"/>
    </source>
</evidence>
<evidence type="ECO:0000256" key="6">
    <source>
        <dbReference type="ARBA" id="ARBA00022679"/>
    </source>
</evidence>
<keyword evidence="3 10" id="KW-0963">Cytoplasm</keyword>
<dbReference type="AlphaFoldDB" id="A0A347THS9"/>
<dbReference type="PANTHER" id="PTHR30027:SF3">
    <property type="entry name" value="16S RRNA (URACIL(1498)-N(3))-METHYLTRANSFERASE"/>
    <property type="match status" value="1"/>
</dbReference>
<keyword evidence="5 10" id="KW-0489">Methyltransferase</keyword>
<dbReference type="InterPro" id="IPR029026">
    <property type="entry name" value="tRNA_m1G_MTases_N"/>
</dbReference>
<evidence type="ECO:0000256" key="10">
    <source>
        <dbReference type="PIRNR" id="PIRNR015601"/>
    </source>
</evidence>
<evidence type="ECO:0000313" key="13">
    <source>
        <dbReference type="EMBL" id="AXX86157.1"/>
    </source>
</evidence>
<dbReference type="InterPro" id="IPR029028">
    <property type="entry name" value="Alpha/beta_knot_MTases"/>
</dbReference>
<evidence type="ECO:0000259" key="12">
    <source>
        <dbReference type="Pfam" id="PF20260"/>
    </source>
</evidence>
<dbReference type="EMBL" id="CP032101">
    <property type="protein sequence ID" value="AXX86157.1"/>
    <property type="molecule type" value="Genomic_DNA"/>
</dbReference>
<evidence type="ECO:0000256" key="1">
    <source>
        <dbReference type="ARBA" id="ARBA00004496"/>
    </source>
</evidence>
<evidence type="ECO:0000313" key="16">
    <source>
        <dbReference type="Proteomes" id="UP000224740"/>
    </source>
</evidence>
<dbReference type="EC" id="2.1.1.193" evidence="10"/>
<comment type="catalytic activity">
    <reaction evidence="9 10">
        <text>uridine(1498) in 16S rRNA + S-adenosyl-L-methionine = N(3)-methyluridine(1498) in 16S rRNA + S-adenosyl-L-homocysteine + H(+)</text>
        <dbReference type="Rhea" id="RHEA:42920"/>
        <dbReference type="Rhea" id="RHEA-COMP:10283"/>
        <dbReference type="Rhea" id="RHEA-COMP:10284"/>
        <dbReference type="ChEBI" id="CHEBI:15378"/>
        <dbReference type="ChEBI" id="CHEBI:57856"/>
        <dbReference type="ChEBI" id="CHEBI:59789"/>
        <dbReference type="ChEBI" id="CHEBI:65315"/>
        <dbReference type="ChEBI" id="CHEBI:74502"/>
        <dbReference type="EC" id="2.1.1.193"/>
    </reaction>
</comment>
<sequence length="223" mass="25842">MQFTYHENAKEAVLNIENDNFKHLIKARRHKVSDEIAFRNLKDNYLYFYKIVSIDRKSASLKLESKKEYIVKLDKQLHIAWCIVDPKTIEKELPYLNELGVSKITFIPCDYSQNNFKLNFEKMEKILVNSSQQCGRSDIIKLELANCLDDFIKENPNTYMLNFSKNSVDSKKDDIKTIIIGCEGGFSNNEIDRFDKEKIVGFNTNLILKSQTAITAVAVKILI</sequence>
<evidence type="ECO:0000256" key="9">
    <source>
        <dbReference type="ARBA" id="ARBA00047944"/>
    </source>
</evidence>
<gene>
    <name evidence="13" type="primary">rsmE</name>
    <name evidence="13" type="ORF">AMRN_0388</name>
    <name evidence="15" type="ORF">B0F89_11342</name>
    <name evidence="14" type="ORF">CPH92_11420</name>
</gene>
<dbReference type="SUPFAM" id="SSF75217">
    <property type="entry name" value="alpha/beta knot"/>
    <property type="match status" value="1"/>
</dbReference>
<evidence type="ECO:0000313" key="14">
    <source>
        <dbReference type="EMBL" id="PHO14525.1"/>
    </source>
</evidence>
<dbReference type="EMBL" id="NXAO01000053">
    <property type="protein sequence ID" value="PHO14525.1"/>
    <property type="molecule type" value="Genomic_DNA"/>
</dbReference>
<keyword evidence="16" id="KW-1185">Reference proteome</keyword>
<dbReference type="EMBL" id="PTIW01000013">
    <property type="protein sequence ID" value="PPK61046.1"/>
    <property type="molecule type" value="Genomic_DNA"/>
</dbReference>
<dbReference type="GO" id="GO:0070042">
    <property type="term" value="F:rRNA (uridine-N3-)-methyltransferase activity"/>
    <property type="evidence" value="ECO:0007669"/>
    <property type="project" value="TreeGrafter"/>
</dbReference>
<protein>
    <recommendedName>
        <fullName evidence="10">Ribosomal RNA small subunit methyltransferase E</fullName>
        <ecNumber evidence="10">2.1.1.193</ecNumber>
    </recommendedName>
</protein>
<evidence type="ECO:0000256" key="8">
    <source>
        <dbReference type="ARBA" id="ARBA00025699"/>
    </source>
</evidence>
<proteinExistence type="inferred from homology"/>
<keyword evidence="6 10" id="KW-0808">Transferase</keyword>
<evidence type="ECO:0000256" key="5">
    <source>
        <dbReference type="ARBA" id="ARBA00022603"/>
    </source>
</evidence>
<organism evidence="13 18">
    <name type="scientific">Malaciobacter marinus</name>
    <dbReference type="NCBI Taxonomy" id="505249"/>
    <lineage>
        <taxon>Bacteria</taxon>
        <taxon>Pseudomonadati</taxon>
        <taxon>Campylobacterota</taxon>
        <taxon>Epsilonproteobacteria</taxon>
        <taxon>Campylobacterales</taxon>
        <taxon>Arcobacteraceae</taxon>
        <taxon>Malaciobacter</taxon>
    </lineage>
</organism>